<evidence type="ECO:0000256" key="15">
    <source>
        <dbReference type="ARBA" id="ARBA00023012"/>
    </source>
</evidence>
<comment type="function">
    <text evidence="17">Member of the two-component regulatory system NreB/NreC involved in the control of dissimilatory nitrate/nitrite reduction in response to oxygen. NreB functions as a direct oxygen sensor histidine kinase which is autophosphorylated, in the absence of oxygen, probably at the conserved histidine residue, and transfers its phosphate group probably to a conserved aspartate residue of NreC. NreB/NreC activates the expression of the nitrate (narGHJI) and nitrite (nir) reductase operons, as well as the putative nitrate transporter gene narT.</text>
</comment>
<evidence type="ECO:0000256" key="8">
    <source>
        <dbReference type="ARBA" id="ARBA00022553"/>
    </source>
</evidence>
<feature type="transmembrane region" description="Helical" evidence="21">
    <location>
        <begin position="334"/>
        <end position="359"/>
    </location>
</feature>
<dbReference type="InterPro" id="IPR036097">
    <property type="entry name" value="HisK_dim/P_sf"/>
</dbReference>
<evidence type="ECO:0000313" key="25">
    <source>
        <dbReference type="Proteomes" id="UP001161691"/>
    </source>
</evidence>
<evidence type="ECO:0000256" key="21">
    <source>
        <dbReference type="SAM" id="Phobius"/>
    </source>
</evidence>
<dbReference type="InterPro" id="IPR003594">
    <property type="entry name" value="HATPase_dom"/>
</dbReference>
<keyword evidence="8 19" id="KW-0597">Phosphoprotein</keyword>
<keyword evidence="13 24" id="KW-0067">ATP-binding</keyword>
<evidence type="ECO:0000256" key="10">
    <source>
        <dbReference type="ARBA" id="ARBA00022723"/>
    </source>
</evidence>
<evidence type="ECO:0000256" key="9">
    <source>
        <dbReference type="ARBA" id="ARBA00022679"/>
    </source>
</evidence>
<evidence type="ECO:0000259" key="22">
    <source>
        <dbReference type="PROSITE" id="PS50109"/>
    </source>
</evidence>
<dbReference type="PANTHER" id="PTHR43047">
    <property type="entry name" value="TWO-COMPONENT HISTIDINE PROTEIN KINASE"/>
    <property type="match status" value="1"/>
</dbReference>
<evidence type="ECO:0000256" key="5">
    <source>
        <dbReference type="ARBA" id="ARBA00017322"/>
    </source>
</evidence>
<feature type="transmembrane region" description="Helical" evidence="21">
    <location>
        <begin position="211"/>
        <end position="230"/>
    </location>
</feature>
<keyword evidence="14" id="KW-0408">Iron</keyword>
<evidence type="ECO:0000256" key="20">
    <source>
        <dbReference type="SAM" id="Coils"/>
    </source>
</evidence>
<accession>A0ABT6TA58</accession>
<dbReference type="SUPFAM" id="SSF47384">
    <property type="entry name" value="Homodimeric domain of signal transducing histidine kinase"/>
    <property type="match status" value="1"/>
</dbReference>
<comment type="cofactor">
    <cofactor evidence="2">
        <name>[4Fe-4S] cluster</name>
        <dbReference type="ChEBI" id="CHEBI:49883"/>
    </cofactor>
</comment>
<comment type="caution">
    <text evidence="24">The sequence shown here is derived from an EMBL/GenBank/DDBJ whole genome shotgun (WGS) entry which is preliminary data.</text>
</comment>
<dbReference type="PANTHER" id="PTHR43047:SF72">
    <property type="entry name" value="OSMOSENSING HISTIDINE PROTEIN KINASE SLN1"/>
    <property type="match status" value="1"/>
</dbReference>
<evidence type="ECO:0000256" key="12">
    <source>
        <dbReference type="ARBA" id="ARBA00022777"/>
    </source>
</evidence>
<name>A0ABT6TA58_9BACL</name>
<keyword evidence="9" id="KW-0808">Transferase</keyword>
<dbReference type="GO" id="GO:0005524">
    <property type="term" value="F:ATP binding"/>
    <property type="evidence" value="ECO:0007669"/>
    <property type="project" value="UniProtKB-KW"/>
</dbReference>
<dbReference type="InterPro" id="IPR011712">
    <property type="entry name" value="Sig_transdc_His_kin_sub3_dim/P"/>
</dbReference>
<evidence type="ECO:0000256" key="17">
    <source>
        <dbReference type="ARBA" id="ARBA00024827"/>
    </source>
</evidence>
<dbReference type="Gene3D" id="3.30.565.10">
    <property type="entry name" value="Histidine kinase-like ATPase, C-terminal domain"/>
    <property type="match status" value="2"/>
</dbReference>
<keyword evidence="20" id="KW-0175">Coiled coil</keyword>
<feature type="transmembrane region" description="Helical" evidence="21">
    <location>
        <begin position="304"/>
        <end position="322"/>
    </location>
</feature>
<feature type="transmembrane region" description="Helical" evidence="21">
    <location>
        <begin position="276"/>
        <end position="298"/>
    </location>
</feature>
<dbReference type="CDD" id="cd17574">
    <property type="entry name" value="REC_OmpR"/>
    <property type="match status" value="1"/>
</dbReference>
<dbReference type="InterPro" id="IPR001789">
    <property type="entry name" value="Sig_transdc_resp-reg_receiver"/>
</dbReference>
<dbReference type="SMART" id="SM00448">
    <property type="entry name" value="REC"/>
    <property type="match status" value="1"/>
</dbReference>
<dbReference type="PROSITE" id="PS50109">
    <property type="entry name" value="HIS_KIN"/>
    <property type="match status" value="1"/>
</dbReference>
<evidence type="ECO:0000256" key="11">
    <source>
        <dbReference type="ARBA" id="ARBA00022741"/>
    </source>
</evidence>
<reference evidence="24" key="1">
    <citation type="submission" date="2023-04" db="EMBL/GenBank/DDBJ databases">
        <title>Comparative genomic analysis of Cohnella hashimotonis sp. nov., isolated from the International Space Station.</title>
        <authorList>
            <person name="Venkateswaran K."/>
            <person name="Simpson A."/>
        </authorList>
    </citation>
    <scope>NUCLEOTIDE SEQUENCE</scope>
    <source>
        <strain evidence="24">F6_2S_P_1</strain>
    </source>
</reference>
<feature type="transmembrane region" description="Helical" evidence="21">
    <location>
        <begin position="242"/>
        <end position="264"/>
    </location>
</feature>
<keyword evidence="21" id="KW-0472">Membrane</keyword>
<dbReference type="Gene3D" id="1.10.287.130">
    <property type="match status" value="1"/>
</dbReference>
<proteinExistence type="predicted"/>
<keyword evidence="15" id="KW-0902">Two-component regulatory system</keyword>
<keyword evidence="21" id="KW-0812">Transmembrane</keyword>
<dbReference type="CDD" id="cd00082">
    <property type="entry name" value="HisKA"/>
    <property type="match status" value="1"/>
</dbReference>
<evidence type="ECO:0000256" key="6">
    <source>
        <dbReference type="ARBA" id="ARBA00022485"/>
    </source>
</evidence>
<keyword evidence="25" id="KW-1185">Reference proteome</keyword>
<dbReference type="SMART" id="SM00388">
    <property type="entry name" value="HisKA"/>
    <property type="match status" value="1"/>
</dbReference>
<feature type="coiled-coil region" evidence="20">
    <location>
        <begin position="387"/>
        <end position="417"/>
    </location>
</feature>
<dbReference type="Pfam" id="PF02518">
    <property type="entry name" value="HATPase_c"/>
    <property type="match status" value="1"/>
</dbReference>
<dbReference type="InterPro" id="IPR004358">
    <property type="entry name" value="Sig_transdc_His_kin-like_C"/>
</dbReference>
<gene>
    <name evidence="24" type="ORF">KB449_02040</name>
</gene>
<dbReference type="Gene3D" id="3.40.50.2300">
    <property type="match status" value="1"/>
</dbReference>
<evidence type="ECO:0000256" key="4">
    <source>
        <dbReference type="ARBA" id="ARBA00012438"/>
    </source>
</evidence>
<feature type="transmembrane region" description="Helical" evidence="21">
    <location>
        <begin position="7"/>
        <end position="27"/>
    </location>
</feature>
<dbReference type="Gene3D" id="1.20.5.1930">
    <property type="match status" value="1"/>
</dbReference>
<dbReference type="SUPFAM" id="SSF52172">
    <property type="entry name" value="CheY-like"/>
    <property type="match status" value="1"/>
</dbReference>
<feature type="domain" description="Histidine kinase" evidence="22">
    <location>
        <begin position="424"/>
        <end position="638"/>
    </location>
</feature>
<evidence type="ECO:0000256" key="19">
    <source>
        <dbReference type="PROSITE-ProRule" id="PRU00169"/>
    </source>
</evidence>
<evidence type="ECO:0000256" key="16">
    <source>
        <dbReference type="ARBA" id="ARBA00023014"/>
    </source>
</evidence>
<dbReference type="InterPro" id="IPR011623">
    <property type="entry name" value="7TMR_DISM_rcpt_extracell_dom1"/>
</dbReference>
<dbReference type="Pfam" id="PF07730">
    <property type="entry name" value="HisKA_3"/>
    <property type="match status" value="1"/>
</dbReference>
<keyword evidence="6" id="KW-0004">4Fe-4S</keyword>
<dbReference type="RefSeq" id="WP_282906766.1">
    <property type="nucleotide sequence ID" value="NZ_JAGRPV010000001.1"/>
</dbReference>
<sequence>MSKTKPYIVMLIVLAITIVPLVPFAVLDHRVTPSYANVYSVGAQDKLRAYVGDLPGDRLEEAPWRSAKDVWQEYRGRKTTGYFWYALELPDNRWRDPNLFVQGMLHYEVYLGGSVILERGMREPYERRIVPGSSLGRASLPLDPSADRTLYIRVYKDNEYAGAGGVYIRSYADQLAALFGDYAYLIALGFVSVLIGAGALVFFFSRRDRSYLYFALFALYISSLCVGRAYPILQLFADTYLYPYYLNAFVPLGVMCFLLFYESVFGPGYRKIVRRLWQAMPPIFLVTVGAAVFAPPAYPATNTAFFLLMIPIIAIVLGHSVAHYRRQRSAESLWYLAGFSALGPVLAVYCLSAAGIWWWWLDRLIFEQSRFMHAFFVLLFCMGMVLRERVRAVYAQAERHAEELERKSTRLTELDKLKDDFLANTSHELRTPLNGIIGIADTLARGAAGPVGEPIADQLQMIAVSGKRLSHMVDDILDISKLKHGDLRLQREPIALAPLTGVVAALVAPLARDKGLRVSVDIADDAPLVFADENRIQQVLFNLMGNAIKYTDAGVIRVTAKPVGRELHVSVADTGVGIDPQELPRLFEPFEQGEAGLRGAGLGLPLARKLVELHGGLLSCVSEPGKGSVFTFTLPIAERGEAAAAAEEAVAAAVAGETVTAEAAKAAAIAAIAETAATVAIAEAESAHDALDDEPIAPAPVSVPSPNAPNADLAAAVALIVDDDAINRQVLINLLSLQGMQTVPAADGREALVWIAANGKPDMVIADVMMPIMNGYDLCRTLRLSYDAGALPILLLTATGSPADIAAGFDAGANDYLVKPVVFDDMLARVRVHLQLSRLTGSLERLVKERTAELEHANRQLIDSVHETAQALAEVSVLEERNRIAHDMHDQVGHTLTAAMIQIEAAKLLFDGDPQRAAGKLDVARESVREGLDEIRRTVRMLKTADEQEALLPALHSLLRRTEELTGVTIDYTIEPLPALDEALGATLYRALQEGLTNGIRHGGSRSFAFRLGASDAQLRFRLASDGRPYEAGPFGFGLTAMKERVDRHGGAFAVSANGDVGCLLAIDIPLPIVP</sequence>
<dbReference type="Pfam" id="PF07695">
    <property type="entry name" value="7TMR-DISM_7TM"/>
    <property type="match status" value="1"/>
</dbReference>
<dbReference type="InterPro" id="IPR005467">
    <property type="entry name" value="His_kinase_dom"/>
</dbReference>
<feature type="domain" description="Response regulatory" evidence="23">
    <location>
        <begin position="717"/>
        <end position="834"/>
    </location>
</feature>
<dbReference type="Proteomes" id="UP001161691">
    <property type="component" value="Unassembled WGS sequence"/>
</dbReference>
<protein>
    <recommendedName>
        <fullName evidence="5">Oxygen sensor histidine kinase NreB</fullName>
        <ecNumber evidence="4">2.7.13.3</ecNumber>
    </recommendedName>
    <alternativeName>
        <fullName evidence="18">Nitrogen regulation protein B</fullName>
    </alternativeName>
</protein>
<dbReference type="EC" id="2.7.13.3" evidence="4"/>
<evidence type="ECO:0000256" key="18">
    <source>
        <dbReference type="ARBA" id="ARBA00030800"/>
    </source>
</evidence>
<keyword evidence="21" id="KW-1133">Transmembrane helix</keyword>
<dbReference type="Pfam" id="PF00512">
    <property type="entry name" value="HisKA"/>
    <property type="match status" value="1"/>
</dbReference>
<evidence type="ECO:0000256" key="7">
    <source>
        <dbReference type="ARBA" id="ARBA00022490"/>
    </source>
</evidence>
<dbReference type="PROSITE" id="PS50110">
    <property type="entry name" value="RESPONSE_REGULATORY"/>
    <property type="match status" value="1"/>
</dbReference>
<evidence type="ECO:0000256" key="2">
    <source>
        <dbReference type="ARBA" id="ARBA00001966"/>
    </source>
</evidence>
<dbReference type="InterPro" id="IPR036890">
    <property type="entry name" value="HATPase_C_sf"/>
</dbReference>
<feature type="modified residue" description="4-aspartylphosphate" evidence="19">
    <location>
        <position position="767"/>
    </location>
</feature>
<keyword evidence="7" id="KW-0963">Cytoplasm</keyword>
<evidence type="ECO:0000256" key="1">
    <source>
        <dbReference type="ARBA" id="ARBA00000085"/>
    </source>
</evidence>
<comment type="subcellular location">
    <subcellularLocation>
        <location evidence="3">Cytoplasm</location>
    </subcellularLocation>
</comment>
<organism evidence="24 25">
    <name type="scientific">Cohnella hashimotonis</name>
    <dbReference type="NCBI Taxonomy" id="2826895"/>
    <lineage>
        <taxon>Bacteria</taxon>
        <taxon>Bacillati</taxon>
        <taxon>Bacillota</taxon>
        <taxon>Bacilli</taxon>
        <taxon>Bacillales</taxon>
        <taxon>Paenibacillaceae</taxon>
        <taxon>Cohnella</taxon>
    </lineage>
</organism>
<dbReference type="SMART" id="SM00387">
    <property type="entry name" value="HATPase_c"/>
    <property type="match status" value="2"/>
</dbReference>
<evidence type="ECO:0000256" key="13">
    <source>
        <dbReference type="ARBA" id="ARBA00022840"/>
    </source>
</evidence>
<keyword evidence="10" id="KW-0479">Metal-binding</keyword>
<evidence type="ECO:0000259" key="23">
    <source>
        <dbReference type="PROSITE" id="PS50110"/>
    </source>
</evidence>
<comment type="catalytic activity">
    <reaction evidence="1">
        <text>ATP + protein L-histidine = ADP + protein N-phospho-L-histidine.</text>
        <dbReference type="EC" id="2.7.13.3"/>
    </reaction>
</comment>
<dbReference type="InterPro" id="IPR003661">
    <property type="entry name" value="HisK_dim/P_dom"/>
</dbReference>
<dbReference type="EMBL" id="JAGRPV010000001">
    <property type="protein sequence ID" value="MDI4643716.1"/>
    <property type="molecule type" value="Genomic_DNA"/>
</dbReference>
<dbReference type="SUPFAM" id="SSF55874">
    <property type="entry name" value="ATPase domain of HSP90 chaperone/DNA topoisomerase II/histidine kinase"/>
    <property type="match status" value="2"/>
</dbReference>
<evidence type="ECO:0000313" key="24">
    <source>
        <dbReference type="EMBL" id="MDI4643716.1"/>
    </source>
</evidence>
<feature type="transmembrane region" description="Helical" evidence="21">
    <location>
        <begin position="182"/>
        <end position="204"/>
    </location>
</feature>
<dbReference type="CDD" id="cd16922">
    <property type="entry name" value="HATPase_EvgS-ArcB-TorS-like"/>
    <property type="match status" value="1"/>
</dbReference>
<evidence type="ECO:0000256" key="3">
    <source>
        <dbReference type="ARBA" id="ARBA00004496"/>
    </source>
</evidence>
<keyword evidence="16" id="KW-0411">Iron-sulfur</keyword>
<evidence type="ECO:0000256" key="14">
    <source>
        <dbReference type="ARBA" id="ARBA00023004"/>
    </source>
</evidence>
<dbReference type="InterPro" id="IPR011006">
    <property type="entry name" value="CheY-like_superfamily"/>
</dbReference>
<dbReference type="Pfam" id="PF00072">
    <property type="entry name" value="Response_reg"/>
    <property type="match status" value="1"/>
</dbReference>
<keyword evidence="11" id="KW-0547">Nucleotide-binding</keyword>
<dbReference type="PRINTS" id="PR00344">
    <property type="entry name" value="BCTRLSENSOR"/>
</dbReference>
<keyword evidence="12" id="KW-0418">Kinase</keyword>